<evidence type="ECO:0000256" key="1">
    <source>
        <dbReference type="ARBA" id="ARBA00022441"/>
    </source>
</evidence>
<dbReference type="Pfam" id="PF00651">
    <property type="entry name" value="BTB"/>
    <property type="match status" value="1"/>
</dbReference>
<dbReference type="GeneTree" id="ENSGT00950000182983"/>
<name>A0A3Q2XN76_HIPCM</name>
<keyword evidence="5" id="KW-1185">Reference proteome</keyword>
<dbReference type="Ensembl" id="ENSHCOT00000004194.1">
    <property type="protein sequence ID" value="ENSHCOP00000006128.1"/>
    <property type="gene ID" value="ENSHCOG00000007859.1"/>
</dbReference>
<reference evidence="4" key="2">
    <citation type="submission" date="2025-09" db="UniProtKB">
        <authorList>
            <consortium name="Ensembl"/>
        </authorList>
    </citation>
    <scope>IDENTIFICATION</scope>
</reference>
<dbReference type="GO" id="GO:0031463">
    <property type="term" value="C:Cul3-RING ubiquitin ligase complex"/>
    <property type="evidence" value="ECO:0007669"/>
    <property type="project" value="TreeGrafter"/>
</dbReference>
<evidence type="ECO:0000259" key="3">
    <source>
        <dbReference type="PROSITE" id="PS50097"/>
    </source>
</evidence>
<dbReference type="Proteomes" id="UP000264820">
    <property type="component" value="Unplaced"/>
</dbReference>
<dbReference type="GO" id="GO:0006511">
    <property type="term" value="P:ubiquitin-dependent protein catabolic process"/>
    <property type="evidence" value="ECO:0007669"/>
    <property type="project" value="TreeGrafter"/>
</dbReference>
<dbReference type="InterPro" id="IPR011333">
    <property type="entry name" value="SKP1/BTB/POZ_sf"/>
</dbReference>
<sequence>MSARVHESRKSRASAGSANIYLFHKSSYADSVLVHLNSLRRQRLFTDALLRAGGRSFPCHRAVLAACSRYFEAAFGGGLRESRAGEVDFGDSLRPEVLELLLDYAYTSRVLIDEENAESLLEAGDMLEFQDIRDACAQFLERRLHPSNCLGMLLLSDAHRCAGLSELSWSMCLGNFAAIRKTEDFRRLPKDTAVRLLSHEELETEDERPVYEAALSWVNHDPEGRRRHLPELLGAVRLALLPALFLTENVSGEELIRGRYLLTAWPVHS</sequence>
<dbReference type="Gene3D" id="3.30.710.10">
    <property type="entry name" value="Potassium Channel Kv1.1, Chain A"/>
    <property type="match status" value="1"/>
</dbReference>
<evidence type="ECO:0000256" key="2">
    <source>
        <dbReference type="ARBA" id="ARBA00022737"/>
    </source>
</evidence>
<reference evidence="4" key="1">
    <citation type="submission" date="2025-08" db="UniProtKB">
        <authorList>
            <consortium name="Ensembl"/>
        </authorList>
    </citation>
    <scope>IDENTIFICATION</scope>
</reference>
<dbReference type="InterPro" id="IPR011705">
    <property type="entry name" value="BACK"/>
</dbReference>
<keyword evidence="1" id="KW-0880">Kelch repeat</keyword>
<dbReference type="PANTHER" id="PTHR24412">
    <property type="entry name" value="KELCH PROTEIN"/>
    <property type="match status" value="1"/>
</dbReference>
<dbReference type="PROSITE" id="PS50097">
    <property type="entry name" value="BTB"/>
    <property type="match status" value="1"/>
</dbReference>
<evidence type="ECO:0000313" key="5">
    <source>
        <dbReference type="Proteomes" id="UP000264820"/>
    </source>
</evidence>
<protein>
    <submittedName>
        <fullName evidence="4">Ectodermal-neural cortex 1</fullName>
    </submittedName>
</protein>
<dbReference type="AlphaFoldDB" id="A0A3Q2XN76"/>
<dbReference type="PANTHER" id="PTHR24412:SF496">
    <property type="entry name" value="ECTODERM-NEURAL CORTEX PROTEIN 1"/>
    <property type="match status" value="1"/>
</dbReference>
<dbReference type="SUPFAM" id="SSF54695">
    <property type="entry name" value="POZ domain"/>
    <property type="match status" value="1"/>
</dbReference>
<dbReference type="Pfam" id="PF07707">
    <property type="entry name" value="BACK"/>
    <property type="match status" value="1"/>
</dbReference>
<keyword evidence="2" id="KW-0677">Repeat</keyword>
<accession>A0A3Q2XN76</accession>
<dbReference type="FunFam" id="1.25.40.420:FF:000001">
    <property type="entry name" value="Kelch-like family member 12"/>
    <property type="match status" value="1"/>
</dbReference>
<organism evidence="4 5">
    <name type="scientific">Hippocampus comes</name>
    <name type="common">Tiger tail seahorse</name>
    <dbReference type="NCBI Taxonomy" id="109280"/>
    <lineage>
        <taxon>Eukaryota</taxon>
        <taxon>Metazoa</taxon>
        <taxon>Chordata</taxon>
        <taxon>Craniata</taxon>
        <taxon>Vertebrata</taxon>
        <taxon>Euteleostomi</taxon>
        <taxon>Actinopterygii</taxon>
        <taxon>Neopterygii</taxon>
        <taxon>Teleostei</taxon>
        <taxon>Neoteleostei</taxon>
        <taxon>Acanthomorphata</taxon>
        <taxon>Syngnathiaria</taxon>
        <taxon>Syngnathiformes</taxon>
        <taxon>Syngnathoidei</taxon>
        <taxon>Syngnathidae</taxon>
        <taxon>Hippocampus</taxon>
    </lineage>
</organism>
<proteinExistence type="predicted"/>
<dbReference type="InterPro" id="IPR000210">
    <property type="entry name" value="BTB/POZ_dom"/>
</dbReference>
<feature type="domain" description="BTB" evidence="3">
    <location>
        <begin position="46"/>
        <end position="114"/>
    </location>
</feature>
<dbReference type="OMA" id="PIEYHIC"/>
<dbReference type="GO" id="GO:0005737">
    <property type="term" value="C:cytoplasm"/>
    <property type="evidence" value="ECO:0007669"/>
    <property type="project" value="TreeGrafter"/>
</dbReference>
<dbReference type="Gene3D" id="1.25.40.420">
    <property type="match status" value="1"/>
</dbReference>
<evidence type="ECO:0000313" key="4">
    <source>
        <dbReference type="Ensembl" id="ENSHCOP00000006128.1"/>
    </source>
</evidence>
<dbReference type="SMART" id="SM00225">
    <property type="entry name" value="BTB"/>
    <property type="match status" value="1"/>
</dbReference>
<dbReference type="STRING" id="109280.ENSHCOP00000006128"/>
<dbReference type="SMART" id="SM00875">
    <property type="entry name" value="BACK"/>
    <property type="match status" value="1"/>
</dbReference>